<accession>A0ACB9FUM1</accession>
<comment type="caution">
    <text evidence="1">The sequence shown here is derived from an EMBL/GenBank/DDBJ whole genome shotgun (WGS) entry which is preliminary data.</text>
</comment>
<reference evidence="1 2" key="2">
    <citation type="journal article" date="2022" name="Mol. Ecol. Resour.">
        <title>The genomes of chicory, endive, great burdock and yacon provide insights into Asteraceae paleo-polyploidization history and plant inulin production.</title>
        <authorList>
            <person name="Fan W."/>
            <person name="Wang S."/>
            <person name="Wang H."/>
            <person name="Wang A."/>
            <person name="Jiang F."/>
            <person name="Liu H."/>
            <person name="Zhao H."/>
            <person name="Xu D."/>
            <person name="Zhang Y."/>
        </authorList>
    </citation>
    <scope>NUCLEOTIDE SEQUENCE [LARGE SCALE GENOMIC DNA]</scope>
    <source>
        <strain evidence="2">cv. Yunnan</strain>
        <tissue evidence="1">Leaves</tissue>
    </source>
</reference>
<organism evidence="1 2">
    <name type="scientific">Smallanthus sonchifolius</name>
    <dbReference type="NCBI Taxonomy" id="185202"/>
    <lineage>
        <taxon>Eukaryota</taxon>
        <taxon>Viridiplantae</taxon>
        <taxon>Streptophyta</taxon>
        <taxon>Embryophyta</taxon>
        <taxon>Tracheophyta</taxon>
        <taxon>Spermatophyta</taxon>
        <taxon>Magnoliopsida</taxon>
        <taxon>eudicotyledons</taxon>
        <taxon>Gunneridae</taxon>
        <taxon>Pentapetalae</taxon>
        <taxon>asterids</taxon>
        <taxon>campanulids</taxon>
        <taxon>Asterales</taxon>
        <taxon>Asteraceae</taxon>
        <taxon>Asteroideae</taxon>
        <taxon>Heliantheae alliance</taxon>
        <taxon>Millerieae</taxon>
        <taxon>Smallanthus</taxon>
    </lineage>
</organism>
<reference evidence="2" key="1">
    <citation type="journal article" date="2022" name="Mol. Ecol. Resour.">
        <title>The genomes of chicory, endive, great burdock and yacon provide insights into Asteraceae palaeo-polyploidization history and plant inulin production.</title>
        <authorList>
            <person name="Fan W."/>
            <person name="Wang S."/>
            <person name="Wang H."/>
            <person name="Wang A."/>
            <person name="Jiang F."/>
            <person name="Liu H."/>
            <person name="Zhao H."/>
            <person name="Xu D."/>
            <person name="Zhang Y."/>
        </authorList>
    </citation>
    <scope>NUCLEOTIDE SEQUENCE [LARGE SCALE GENOMIC DNA]</scope>
    <source>
        <strain evidence="2">cv. Yunnan</strain>
    </source>
</reference>
<protein>
    <submittedName>
        <fullName evidence="1">Uncharacterized protein</fullName>
    </submittedName>
</protein>
<evidence type="ECO:0000313" key="1">
    <source>
        <dbReference type="EMBL" id="KAI3774613.1"/>
    </source>
</evidence>
<sequence length="123" mass="13908">MARLPEHLIPNGLMFYDKHRLFVADDLVTLTMRILPPEDESSLRSNQITDFSSDIWSLISLKNHNLSNNKFSVDFPTKNLNLSTISLEVSLIPLALLLVHKFLFSTEIGSIQLFHLGSQTATL</sequence>
<evidence type="ECO:0000313" key="2">
    <source>
        <dbReference type="Proteomes" id="UP001056120"/>
    </source>
</evidence>
<dbReference type="Proteomes" id="UP001056120">
    <property type="component" value="Linkage Group LG16"/>
</dbReference>
<gene>
    <name evidence="1" type="ORF">L1987_49172</name>
</gene>
<name>A0ACB9FUM1_9ASTR</name>
<proteinExistence type="predicted"/>
<keyword evidence="2" id="KW-1185">Reference proteome</keyword>
<dbReference type="EMBL" id="CM042033">
    <property type="protein sequence ID" value="KAI3774613.1"/>
    <property type="molecule type" value="Genomic_DNA"/>
</dbReference>